<dbReference type="RefSeq" id="XP_012968934.1">
    <property type="nucleotide sequence ID" value="XM_013113480.2"/>
</dbReference>
<dbReference type="STRING" id="10036.ENSMAUP00000020253"/>
<proteinExistence type="inferred from homology"/>
<keyword evidence="10" id="KW-0393">Immunoglobulin domain</keyword>
<evidence type="ECO:0000256" key="3">
    <source>
        <dbReference type="ARBA" id="ARBA00022692"/>
    </source>
</evidence>
<evidence type="ECO:0000256" key="12">
    <source>
        <dbReference type="SAM" id="MobiDB-lite"/>
    </source>
</evidence>
<evidence type="ECO:0000256" key="4">
    <source>
        <dbReference type="ARBA" id="ARBA00022729"/>
    </source>
</evidence>
<feature type="transmembrane region" description="Helical" evidence="13">
    <location>
        <begin position="198"/>
        <end position="219"/>
    </location>
</feature>
<organism evidence="16 17">
    <name type="scientific">Mesocricetus auratus</name>
    <name type="common">Golden hamster</name>
    <dbReference type="NCBI Taxonomy" id="10036"/>
    <lineage>
        <taxon>Eukaryota</taxon>
        <taxon>Metazoa</taxon>
        <taxon>Chordata</taxon>
        <taxon>Craniata</taxon>
        <taxon>Vertebrata</taxon>
        <taxon>Euteleostomi</taxon>
        <taxon>Mammalia</taxon>
        <taxon>Eutheria</taxon>
        <taxon>Euarchontoglires</taxon>
        <taxon>Glires</taxon>
        <taxon>Rodentia</taxon>
        <taxon>Myomorpha</taxon>
        <taxon>Muroidea</taxon>
        <taxon>Cricetidae</taxon>
        <taxon>Cricetinae</taxon>
        <taxon>Mesocricetus</taxon>
    </lineage>
</organism>
<dbReference type="GO" id="GO:0004888">
    <property type="term" value="F:transmembrane signaling receptor activity"/>
    <property type="evidence" value="ECO:0007669"/>
    <property type="project" value="TreeGrafter"/>
</dbReference>
<comment type="similarity">
    <text evidence="11">Belongs to the CD300 family.</text>
</comment>
<dbReference type="RefSeq" id="XP_040605963.1">
    <property type="nucleotide sequence ID" value="XM_040750029.1"/>
</dbReference>
<keyword evidence="2" id="KW-1003">Cell membrane</keyword>
<keyword evidence="7 13" id="KW-0472">Membrane</keyword>
<evidence type="ECO:0000256" key="5">
    <source>
        <dbReference type="ARBA" id="ARBA00022859"/>
    </source>
</evidence>
<evidence type="ECO:0000313" key="17">
    <source>
        <dbReference type="RefSeq" id="XP_012968934.1"/>
    </source>
</evidence>
<dbReference type="PANTHER" id="PTHR11860:SF101">
    <property type="entry name" value="CMRF35-LIKE MOLECULE 1"/>
    <property type="match status" value="1"/>
</dbReference>
<dbReference type="CTD" id="146722"/>
<dbReference type="PANTHER" id="PTHR11860">
    <property type="entry name" value="POLYMERIC-IMMUNOGLOBULIN RECEPTOR"/>
    <property type="match status" value="1"/>
</dbReference>
<feature type="region of interest" description="Disordered" evidence="12">
    <location>
        <begin position="253"/>
        <end position="274"/>
    </location>
</feature>
<dbReference type="Pfam" id="PF07686">
    <property type="entry name" value="V-set"/>
    <property type="match status" value="1"/>
</dbReference>
<evidence type="ECO:0000313" key="16">
    <source>
        <dbReference type="Proteomes" id="UP000886700"/>
    </source>
</evidence>
<dbReference type="KEGG" id="maua:101827581"/>
<comment type="subcellular location">
    <subcellularLocation>
        <location evidence="1">Cell membrane</location>
        <topology evidence="1">Single-pass type I membrane protein</topology>
    </subcellularLocation>
</comment>
<dbReference type="InterPro" id="IPR013106">
    <property type="entry name" value="Ig_V-set"/>
</dbReference>
<feature type="compositionally biased region" description="Polar residues" evidence="12">
    <location>
        <begin position="323"/>
        <end position="335"/>
    </location>
</feature>
<evidence type="ECO:0000256" key="6">
    <source>
        <dbReference type="ARBA" id="ARBA00022989"/>
    </source>
</evidence>
<dbReference type="eggNOG" id="ENOG502S7MA">
    <property type="taxonomic scope" value="Eukaryota"/>
</dbReference>
<dbReference type="InterPro" id="IPR003599">
    <property type="entry name" value="Ig_sub"/>
</dbReference>
<evidence type="ECO:0000313" key="19">
    <source>
        <dbReference type="RefSeq" id="XP_040605963.1"/>
    </source>
</evidence>
<evidence type="ECO:0000313" key="18">
    <source>
        <dbReference type="RefSeq" id="XP_021082765.1"/>
    </source>
</evidence>
<feature type="compositionally biased region" description="Low complexity" evidence="12">
    <location>
        <begin position="259"/>
        <end position="273"/>
    </location>
</feature>
<evidence type="ECO:0000256" key="2">
    <source>
        <dbReference type="ARBA" id="ARBA00022475"/>
    </source>
</evidence>
<accession>A0A1U8C047</accession>
<keyword evidence="3 13" id="KW-0812">Transmembrane</keyword>
<feature type="signal peptide" evidence="14">
    <location>
        <begin position="1"/>
        <end position="19"/>
    </location>
</feature>
<dbReference type="GO" id="GO:0002376">
    <property type="term" value="P:immune system process"/>
    <property type="evidence" value="ECO:0007669"/>
    <property type="project" value="UniProtKB-KW"/>
</dbReference>
<evidence type="ECO:0000259" key="15">
    <source>
        <dbReference type="SMART" id="SM00409"/>
    </source>
</evidence>
<keyword evidence="16" id="KW-1185">Reference proteome</keyword>
<dbReference type="GeneID" id="101827581"/>
<evidence type="ECO:0000256" key="14">
    <source>
        <dbReference type="SAM" id="SignalP"/>
    </source>
</evidence>
<evidence type="ECO:0000256" key="11">
    <source>
        <dbReference type="ARBA" id="ARBA00043958"/>
    </source>
</evidence>
<evidence type="ECO:0000256" key="13">
    <source>
        <dbReference type="SAM" id="Phobius"/>
    </source>
</evidence>
<evidence type="ECO:0000256" key="1">
    <source>
        <dbReference type="ARBA" id="ARBA00004251"/>
    </source>
</evidence>
<protein>
    <submittedName>
        <fullName evidence="17 18">CMRF35-like molecule 1 isoform X1</fullName>
    </submittedName>
</protein>
<keyword evidence="9" id="KW-0675">Receptor</keyword>
<dbReference type="CDD" id="cd05716">
    <property type="entry name" value="IgV_pIgR_like"/>
    <property type="match status" value="1"/>
</dbReference>
<evidence type="ECO:0000256" key="7">
    <source>
        <dbReference type="ARBA" id="ARBA00023136"/>
    </source>
</evidence>
<dbReference type="AlphaFoldDB" id="A0A1U8C047"/>
<dbReference type="GO" id="GO:0005886">
    <property type="term" value="C:plasma membrane"/>
    <property type="evidence" value="ECO:0007669"/>
    <property type="project" value="UniProtKB-SubCell"/>
</dbReference>
<dbReference type="Pfam" id="PF15330">
    <property type="entry name" value="SIT"/>
    <property type="match status" value="1"/>
</dbReference>
<dbReference type="SMART" id="SM00409">
    <property type="entry name" value="IG"/>
    <property type="match status" value="1"/>
</dbReference>
<dbReference type="Gene3D" id="2.60.40.10">
    <property type="entry name" value="Immunoglobulins"/>
    <property type="match status" value="1"/>
</dbReference>
<dbReference type="FunFam" id="2.60.40.10:FF:000370">
    <property type="entry name" value="CMRF35-like molecule 1"/>
    <property type="match status" value="1"/>
</dbReference>
<keyword evidence="6 13" id="KW-1133">Transmembrane helix</keyword>
<reference evidence="17 18" key="1">
    <citation type="submission" date="2025-04" db="UniProtKB">
        <authorList>
            <consortium name="RefSeq"/>
        </authorList>
    </citation>
    <scope>IDENTIFICATION</scope>
    <source>
        <tissue evidence="19">Liver</tissue>
    </source>
</reference>
<dbReference type="Proteomes" id="UP000886700">
    <property type="component" value="Unplaced"/>
</dbReference>
<keyword evidence="8" id="KW-1015">Disulfide bond</keyword>
<evidence type="ECO:0000256" key="9">
    <source>
        <dbReference type="ARBA" id="ARBA00023170"/>
    </source>
</evidence>
<name>A0A1U8C047_MESAU</name>
<dbReference type="InterPro" id="IPR050671">
    <property type="entry name" value="CD300_family_receptors"/>
</dbReference>
<keyword evidence="5" id="KW-0391">Immunity</keyword>
<evidence type="ECO:0000256" key="10">
    <source>
        <dbReference type="ARBA" id="ARBA00023319"/>
    </source>
</evidence>
<evidence type="ECO:0000256" key="8">
    <source>
        <dbReference type="ARBA" id="ARBA00023157"/>
    </source>
</evidence>
<dbReference type="InterPro" id="IPR013783">
    <property type="entry name" value="Ig-like_fold"/>
</dbReference>
<feature type="chain" id="PRO_5044566553" evidence="14">
    <location>
        <begin position="20"/>
        <end position="335"/>
    </location>
</feature>
<keyword evidence="4 14" id="KW-0732">Signal</keyword>
<feature type="region of interest" description="Disordered" evidence="12">
    <location>
        <begin position="310"/>
        <end position="335"/>
    </location>
</feature>
<gene>
    <name evidence="17 18 19" type="primary">Cd300lf</name>
</gene>
<dbReference type="OrthoDB" id="8920197at2759"/>
<dbReference type="RefSeq" id="XP_021082765.1">
    <property type="nucleotide sequence ID" value="XM_021227106.1"/>
</dbReference>
<sequence length="335" mass="36036">MQLLLLVPILFWVSGFSTAKDPITGSSTVSGQERGSLTVWCRYDPHWKGYKKYWCRGADWGTCATLVKTDTSEKLVEKNRVSIRDNQTDFIFIVTMEDLRISDAGIYWCGIQKIGSDPGFKVNVNVDPAPQAPTTALTTLPITSTTTMFTESTAGKGTSILPPVSSPYSAVSSSLDGSGGDSDGGEDSGGSGLLDLSVLLPVISAVLLLLLLVASLFAWRMVRRQKKAAGPHSEQVSQSLEGDVCYANLSLKQPRPSRGPSWKKGSSMSSSGKAHQEEVEYVTMAPFPRQEISYAALSLAALGQEPIYNNTGSLGTHVPSASLEESTQYSSIKRP</sequence>
<dbReference type="SUPFAM" id="SSF48726">
    <property type="entry name" value="Immunoglobulin"/>
    <property type="match status" value="1"/>
</dbReference>
<feature type="domain" description="Immunoglobulin" evidence="15">
    <location>
        <begin position="26"/>
        <end position="125"/>
    </location>
</feature>
<dbReference type="InterPro" id="IPR036179">
    <property type="entry name" value="Ig-like_dom_sf"/>
</dbReference>